<protein>
    <recommendedName>
        <fullName evidence="13">Threonine--tRNA ligase</fullName>
        <ecNumber evidence="13">6.1.1.3</ecNumber>
    </recommendedName>
    <alternativeName>
        <fullName evidence="13">Threonyl-tRNA synthetase</fullName>
        <shortName evidence="13">ThrRS</shortName>
    </alternativeName>
</protein>
<dbReference type="Gene3D" id="3.10.20.30">
    <property type="match status" value="1"/>
</dbReference>
<dbReference type="FunFam" id="3.30.54.20:FF:000002">
    <property type="entry name" value="Threonine--tRNA ligase"/>
    <property type="match status" value="1"/>
</dbReference>
<dbReference type="CDD" id="cd01667">
    <property type="entry name" value="TGS_ThrRS"/>
    <property type="match status" value="1"/>
</dbReference>
<dbReference type="InterPro" id="IPR012676">
    <property type="entry name" value="TGS-like"/>
</dbReference>
<dbReference type="PROSITE" id="PS51880">
    <property type="entry name" value="TGS"/>
    <property type="match status" value="1"/>
</dbReference>
<dbReference type="Proteomes" id="UP000058636">
    <property type="component" value="Unassembled WGS sequence"/>
</dbReference>
<feature type="domain" description="Aminoacyl-transfer RNA synthetases class-II family profile" evidence="15">
    <location>
        <begin position="259"/>
        <end position="550"/>
    </location>
</feature>
<keyword evidence="6 13" id="KW-0547">Nucleotide-binding</keyword>
<feature type="binding site" evidence="13">
    <location>
        <position position="402"/>
    </location>
    <ligand>
        <name>Zn(2+)</name>
        <dbReference type="ChEBI" id="CHEBI:29105"/>
        <note>catalytic</note>
    </ligand>
</feature>
<evidence type="ECO:0000256" key="6">
    <source>
        <dbReference type="ARBA" id="ARBA00022741"/>
    </source>
</evidence>
<dbReference type="Gene3D" id="3.30.980.10">
    <property type="entry name" value="Threonyl-trna Synthetase, Chain A, domain 2"/>
    <property type="match status" value="1"/>
</dbReference>
<feature type="domain" description="TGS" evidence="16">
    <location>
        <begin position="18"/>
        <end position="78"/>
    </location>
</feature>
<sequence>MGSTRGGQSPERKVEGGKAMKIKVKLPDGKEKEYDRGITPAEIAKELGVKKAIGAVVNGELWDLKRPIENDCELRLVTLEDPEAPEFYRHTMAHILAQAVMRIYGKENVKLGIGPTIENGFYYDFDIKNGRLTEEDLPKIEQEMKKIIKENLPIERKEISKEEARKLFNNQPYKLELIEEIEGERVTIYRQGEFVDLCRGPHLPSTGIVKHFKLLSVSGAYWRGSEKNPMLTRVYGTAFAKKEDLDNYLKFLEEAQRRDHRKLGPQLELFMLNTEYAPGMPFFLPKGVVVLNELMKFSRELHRERGYQEIFTPLIMNEQLWKISGHWDHYAENMYFIEKDEERYAVKPMNCPGHILVYKSRTVSYRDLPLRFFEFGRVHRYERSGVLHGLMRVRSFTQDDAHIFCTPGQIEEEILGVLDLINTIYSQFGFTYRVELSTMPEDHMGDEAIWEKATTALKNALERAGLSYKVNEGEGAFYGPKIDFHIRDSIGREWQCATIQLDFMMPEKFNVTYIGPDNKEHRAVMIHRAIYGSLERFFGILIEHFAGAFPTWLAPIQVAVIPISEKHNDGAEKVARRISQEGFRVFFDNRRETLGYRIRQAQTQKIPYMIILGDKELESGKISVRTRTGKEIKDVDLEHFVETLRNEVLSRKLELSMEGSE</sequence>
<evidence type="ECO:0000256" key="2">
    <source>
        <dbReference type="ARBA" id="ARBA00022490"/>
    </source>
</evidence>
<dbReference type="Pfam" id="PF07973">
    <property type="entry name" value="tRNA_SAD"/>
    <property type="match status" value="1"/>
</dbReference>
<organism evidence="17 18">
    <name type="scientific">Thermotoga petrophila</name>
    <dbReference type="NCBI Taxonomy" id="93929"/>
    <lineage>
        <taxon>Bacteria</taxon>
        <taxon>Thermotogati</taxon>
        <taxon>Thermotogota</taxon>
        <taxon>Thermotogae</taxon>
        <taxon>Thermotogales</taxon>
        <taxon>Thermotogaceae</taxon>
        <taxon>Thermotoga</taxon>
    </lineage>
</organism>
<accession>A0A101ERK4</accession>
<evidence type="ECO:0000259" key="15">
    <source>
        <dbReference type="PROSITE" id="PS50862"/>
    </source>
</evidence>
<evidence type="ECO:0000256" key="1">
    <source>
        <dbReference type="ARBA" id="ARBA00008226"/>
    </source>
</evidence>
<feature type="region of interest" description="Disordered" evidence="14">
    <location>
        <begin position="1"/>
        <end position="22"/>
    </location>
</feature>
<dbReference type="CDD" id="cd00860">
    <property type="entry name" value="ThrRS_anticodon"/>
    <property type="match status" value="1"/>
</dbReference>
<evidence type="ECO:0000256" key="9">
    <source>
        <dbReference type="ARBA" id="ARBA00022884"/>
    </source>
</evidence>
<comment type="subunit">
    <text evidence="13">Homodimer.</text>
</comment>
<dbReference type="Pfam" id="PF03129">
    <property type="entry name" value="HGTP_anticodon"/>
    <property type="match status" value="1"/>
</dbReference>
<dbReference type="SUPFAM" id="SSF55186">
    <property type="entry name" value="ThrRS/AlaRS common domain"/>
    <property type="match status" value="1"/>
</dbReference>
<feature type="region of interest" description="Catalytic" evidence="13">
    <location>
        <begin position="259"/>
        <end position="550"/>
    </location>
</feature>
<dbReference type="GO" id="GO:0006435">
    <property type="term" value="P:threonyl-tRNA aminoacylation"/>
    <property type="evidence" value="ECO:0007669"/>
    <property type="project" value="UniProtKB-UniRule"/>
</dbReference>
<keyword evidence="4 13" id="KW-0436">Ligase</keyword>
<dbReference type="FunFam" id="3.30.980.10:FF:000005">
    <property type="entry name" value="Threonyl-tRNA synthetase, mitochondrial"/>
    <property type="match status" value="1"/>
</dbReference>
<evidence type="ECO:0000256" key="14">
    <source>
        <dbReference type="SAM" id="MobiDB-lite"/>
    </source>
</evidence>
<dbReference type="InterPro" id="IPR045864">
    <property type="entry name" value="aa-tRNA-synth_II/BPL/LPL"/>
</dbReference>
<comment type="catalytic activity">
    <reaction evidence="12 13">
        <text>tRNA(Thr) + L-threonine + ATP = L-threonyl-tRNA(Thr) + AMP + diphosphate + H(+)</text>
        <dbReference type="Rhea" id="RHEA:24624"/>
        <dbReference type="Rhea" id="RHEA-COMP:9670"/>
        <dbReference type="Rhea" id="RHEA-COMP:9704"/>
        <dbReference type="ChEBI" id="CHEBI:15378"/>
        <dbReference type="ChEBI" id="CHEBI:30616"/>
        <dbReference type="ChEBI" id="CHEBI:33019"/>
        <dbReference type="ChEBI" id="CHEBI:57926"/>
        <dbReference type="ChEBI" id="CHEBI:78442"/>
        <dbReference type="ChEBI" id="CHEBI:78534"/>
        <dbReference type="ChEBI" id="CHEBI:456215"/>
        <dbReference type="EC" id="6.1.1.3"/>
    </reaction>
</comment>
<keyword evidence="8 13" id="KW-0067">ATP-binding</keyword>
<evidence type="ECO:0000256" key="7">
    <source>
        <dbReference type="ARBA" id="ARBA00022833"/>
    </source>
</evidence>
<dbReference type="HAMAP" id="MF_00184">
    <property type="entry name" value="Thr_tRNA_synth"/>
    <property type="match status" value="1"/>
</dbReference>
<keyword evidence="10 13" id="KW-0648">Protein biosynthesis</keyword>
<feature type="binding site" evidence="13">
    <location>
        <position position="351"/>
    </location>
    <ligand>
        <name>Zn(2+)</name>
        <dbReference type="ChEBI" id="CHEBI:29105"/>
        <note>catalytic</note>
    </ligand>
</feature>
<dbReference type="Gene3D" id="3.30.930.10">
    <property type="entry name" value="Bira Bifunctional Protein, Domain 2"/>
    <property type="match status" value="1"/>
</dbReference>
<evidence type="ECO:0000259" key="16">
    <source>
        <dbReference type="PROSITE" id="PS51880"/>
    </source>
</evidence>
<dbReference type="SUPFAM" id="SSF81271">
    <property type="entry name" value="TGS-like"/>
    <property type="match status" value="1"/>
</dbReference>
<dbReference type="SUPFAM" id="SSF55681">
    <property type="entry name" value="Class II aaRS and biotin synthetases"/>
    <property type="match status" value="1"/>
</dbReference>
<comment type="caution">
    <text evidence="17">The sequence shown here is derived from an EMBL/GenBank/DDBJ whole genome shotgun (WGS) entry which is preliminary data.</text>
</comment>
<dbReference type="GO" id="GO:0005524">
    <property type="term" value="F:ATP binding"/>
    <property type="evidence" value="ECO:0007669"/>
    <property type="project" value="UniProtKB-UniRule"/>
</dbReference>
<dbReference type="SUPFAM" id="SSF52954">
    <property type="entry name" value="Class II aaRS ABD-related"/>
    <property type="match status" value="1"/>
</dbReference>
<dbReference type="InterPro" id="IPR004154">
    <property type="entry name" value="Anticodon-bd"/>
</dbReference>
<evidence type="ECO:0000256" key="4">
    <source>
        <dbReference type="ARBA" id="ARBA00022598"/>
    </source>
</evidence>
<dbReference type="InterPro" id="IPR002320">
    <property type="entry name" value="Thr-tRNA-ligase_IIa"/>
</dbReference>
<name>A0A101ERK4_9THEM</name>
<dbReference type="PATRIC" id="fig|93930.3.peg.1087"/>
<dbReference type="GO" id="GO:0046872">
    <property type="term" value="F:metal ion binding"/>
    <property type="evidence" value="ECO:0007669"/>
    <property type="project" value="UniProtKB-KW"/>
</dbReference>
<evidence type="ECO:0000313" key="17">
    <source>
        <dbReference type="EMBL" id="KUK23583.1"/>
    </source>
</evidence>
<dbReference type="PANTHER" id="PTHR11451:SF44">
    <property type="entry name" value="THREONINE--TRNA LIGASE, CHLOROPLASTIC_MITOCHONDRIAL 2"/>
    <property type="match status" value="1"/>
</dbReference>
<dbReference type="InterPro" id="IPR004095">
    <property type="entry name" value="TGS"/>
</dbReference>
<dbReference type="InterPro" id="IPR002314">
    <property type="entry name" value="aa-tRNA-synt_IIb"/>
</dbReference>
<comment type="similarity">
    <text evidence="1 13">Belongs to the class-II aminoacyl-tRNA synthetase family.</text>
</comment>
<comment type="subcellular location">
    <subcellularLocation>
        <location evidence="13">Cytoplasm</location>
    </subcellularLocation>
</comment>
<evidence type="ECO:0000256" key="8">
    <source>
        <dbReference type="ARBA" id="ARBA00022840"/>
    </source>
</evidence>
<keyword evidence="11 13" id="KW-0030">Aminoacyl-tRNA synthetase</keyword>
<evidence type="ECO:0000256" key="5">
    <source>
        <dbReference type="ARBA" id="ARBA00022723"/>
    </source>
</evidence>
<dbReference type="SMART" id="SM00863">
    <property type="entry name" value="tRNA_SAD"/>
    <property type="match status" value="1"/>
</dbReference>
<feature type="binding site" evidence="13">
    <location>
        <position position="527"/>
    </location>
    <ligand>
        <name>Zn(2+)</name>
        <dbReference type="ChEBI" id="CHEBI:29105"/>
        <note>catalytic</note>
    </ligand>
</feature>
<dbReference type="Pfam" id="PF00587">
    <property type="entry name" value="tRNA-synt_2b"/>
    <property type="match status" value="1"/>
</dbReference>
<dbReference type="GO" id="GO:0004829">
    <property type="term" value="F:threonine-tRNA ligase activity"/>
    <property type="evidence" value="ECO:0007669"/>
    <property type="project" value="UniProtKB-UniRule"/>
</dbReference>
<dbReference type="Pfam" id="PF02824">
    <property type="entry name" value="TGS"/>
    <property type="match status" value="1"/>
</dbReference>
<dbReference type="NCBIfam" id="TIGR00418">
    <property type="entry name" value="thrS"/>
    <property type="match status" value="1"/>
</dbReference>
<keyword evidence="2 13" id="KW-0963">Cytoplasm</keyword>
<gene>
    <name evidence="13" type="primary">thrS</name>
    <name evidence="17" type="ORF">XD57_0304</name>
</gene>
<dbReference type="FunFam" id="3.40.50.800:FF:000001">
    <property type="entry name" value="Threonine--tRNA ligase"/>
    <property type="match status" value="1"/>
</dbReference>
<dbReference type="CDD" id="cd00771">
    <property type="entry name" value="ThrRS_core"/>
    <property type="match status" value="1"/>
</dbReference>
<evidence type="ECO:0000256" key="11">
    <source>
        <dbReference type="ARBA" id="ARBA00023146"/>
    </source>
</evidence>
<keyword evidence="3 13" id="KW-0820">tRNA-binding</keyword>
<dbReference type="PANTHER" id="PTHR11451">
    <property type="entry name" value="THREONINE-TRNA LIGASE"/>
    <property type="match status" value="1"/>
</dbReference>
<dbReference type="EMBL" id="LGFG01000014">
    <property type="protein sequence ID" value="KUK23583.1"/>
    <property type="molecule type" value="Genomic_DNA"/>
</dbReference>
<dbReference type="GO" id="GO:0005737">
    <property type="term" value="C:cytoplasm"/>
    <property type="evidence" value="ECO:0007669"/>
    <property type="project" value="UniProtKB-SubCell"/>
</dbReference>
<evidence type="ECO:0000256" key="3">
    <source>
        <dbReference type="ARBA" id="ARBA00022555"/>
    </source>
</evidence>
<dbReference type="EC" id="6.1.1.3" evidence="13"/>
<dbReference type="InterPro" id="IPR012675">
    <property type="entry name" value="Beta-grasp_dom_sf"/>
</dbReference>
<evidence type="ECO:0000313" key="18">
    <source>
        <dbReference type="Proteomes" id="UP000058636"/>
    </source>
</evidence>
<dbReference type="PRINTS" id="PR01047">
    <property type="entry name" value="TRNASYNTHTHR"/>
</dbReference>
<dbReference type="FunFam" id="3.30.930.10:FF:000002">
    <property type="entry name" value="Threonine--tRNA ligase"/>
    <property type="match status" value="1"/>
</dbReference>
<proteinExistence type="inferred from homology"/>
<comment type="cofactor">
    <cofactor evidence="13">
        <name>Zn(2+)</name>
        <dbReference type="ChEBI" id="CHEBI:29105"/>
    </cofactor>
    <text evidence="13">Binds 1 zinc ion per subunit.</text>
</comment>
<dbReference type="InterPro" id="IPR036621">
    <property type="entry name" value="Anticodon-bd_dom_sf"/>
</dbReference>
<evidence type="ECO:0000256" key="12">
    <source>
        <dbReference type="ARBA" id="ARBA00049515"/>
    </source>
</evidence>
<dbReference type="GO" id="GO:0000049">
    <property type="term" value="F:tRNA binding"/>
    <property type="evidence" value="ECO:0007669"/>
    <property type="project" value="UniProtKB-KW"/>
</dbReference>
<keyword evidence="5 13" id="KW-0479">Metal-binding</keyword>
<dbReference type="PROSITE" id="PS50862">
    <property type="entry name" value="AA_TRNA_LIGASE_II"/>
    <property type="match status" value="1"/>
</dbReference>
<keyword evidence="9 13" id="KW-0694">RNA-binding</keyword>
<evidence type="ECO:0000256" key="13">
    <source>
        <dbReference type="HAMAP-Rule" id="MF_00184"/>
    </source>
</evidence>
<dbReference type="InterPro" id="IPR047246">
    <property type="entry name" value="ThrRS_anticodon"/>
</dbReference>
<evidence type="ECO:0000256" key="10">
    <source>
        <dbReference type="ARBA" id="ARBA00022917"/>
    </source>
</evidence>
<dbReference type="InterPro" id="IPR006195">
    <property type="entry name" value="aa-tRNA-synth_II"/>
</dbReference>
<dbReference type="InterPro" id="IPR018163">
    <property type="entry name" value="Thr/Ala-tRNA-synth_IIc_edit"/>
</dbReference>
<reference evidence="17 18" key="1">
    <citation type="journal article" date="2015" name="MBio">
        <title>Genome-Resolved Metagenomic Analysis Reveals Roles for Candidate Phyla and Other Microbial Community Members in Biogeochemical Transformations in Oil Reservoirs.</title>
        <authorList>
            <person name="Hu P."/>
            <person name="Tom L."/>
            <person name="Singh A."/>
            <person name="Thomas B.C."/>
            <person name="Baker B.J."/>
            <person name="Piceno Y.M."/>
            <person name="Andersen G.L."/>
            <person name="Banfield J.F."/>
        </authorList>
    </citation>
    <scope>NUCLEOTIDE SEQUENCE [LARGE SCALE GENOMIC DNA]</scope>
    <source>
        <strain evidence="17">46_26</strain>
    </source>
</reference>
<dbReference type="InterPro" id="IPR033728">
    <property type="entry name" value="ThrRS_core"/>
</dbReference>
<dbReference type="AlphaFoldDB" id="A0A101ERK4"/>
<dbReference type="InterPro" id="IPR012947">
    <property type="entry name" value="tRNA_SAD"/>
</dbReference>
<dbReference type="Gene3D" id="3.40.50.800">
    <property type="entry name" value="Anticodon-binding domain"/>
    <property type="match status" value="1"/>
</dbReference>
<keyword evidence="7 13" id="KW-0862">Zinc</keyword>